<proteinExistence type="predicted"/>
<feature type="domain" description="HTH lacI-type" evidence="4">
    <location>
        <begin position="4"/>
        <end position="58"/>
    </location>
</feature>
<dbReference type="CDD" id="cd06307">
    <property type="entry name" value="PBP1_sugar_binding"/>
    <property type="match status" value="1"/>
</dbReference>
<dbReference type="InterPro" id="IPR010982">
    <property type="entry name" value="Lambda_DNA-bd_dom_sf"/>
</dbReference>
<evidence type="ECO:0000256" key="2">
    <source>
        <dbReference type="ARBA" id="ARBA00023125"/>
    </source>
</evidence>
<dbReference type="PROSITE" id="PS50932">
    <property type="entry name" value="HTH_LACI_2"/>
    <property type="match status" value="1"/>
</dbReference>
<accession>A0A7Y0HFQ5</accession>
<evidence type="ECO:0000256" key="1">
    <source>
        <dbReference type="ARBA" id="ARBA00023015"/>
    </source>
</evidence>
<dbReference type="Gene3D" id="1.10.260.40">
    <property type="entry name" value="lambda repressor-like DNA-binding domains"/>
    <property type="match status" value="1"/>
</dbReference>
<dbReference type="CDD" id="cd01392">
    <property type="entry name" value="HTH_LacI"/>
    <property type="match status" value="1"/>
</dbReference>
<evidence type="ECO:0000313" key="5">
    <source>
        <dbReference type="EMBL" id="NMM46085.1"/>
    </source>
</evidence>
<comment type="caution">
    <text evidence="5">The sequence shown here is derived from an EMBL/GenBank/DDBJ whole genome shotgun (WGS) entry which is preliminary data.</text>
</comment>
<keyword evidence="6" id="KW-1185">Reference proteome</keyword>
<dbReference type="RefSeq" id="WP_169626476.1">
    <property type="nucleotide sequence ID" value="NZ_JABBNT010000005.1"/>
</dbReference>
<name>A0A7Y0HFQ5_9PROT</name>
<dbReference type="InterPro" id="IPR028082">
    <property type="entry name" value="Peripla_BP_I"/>
</dbReference>
<evidence type="ECO:0000256" key="3">
    <source>
        <dbReference type="ARBA" id="ARBA00023163"/>
    </source>
</evidence>
<dbReference type="PANTHER" id="PTHR30146:SF152">
    <property type="entry name" value="TRANSCRIPTIONAL REGULATORY PROTEIN"/>
    <property type="match status" value="1"/>
</dbReference>
<dbReference type="PANTHER" id="PTHR30146">
    <property type="entry name" value="LACI-RELATED TRANSCRIPTIONAL REPRESSOR"/>
    <property type="match status" value="1"/>
</dbReference>
<dbReference type="InterPro" id="IPR025997">
    <property type="entry name" value="SBP_2_dom"/>
</dbReference>
<dbReference type="InterPro" id="IPR000843">
    <property type="entry name" value="HTH_LacI"/>
</dbReference>
<dbReference type="SUPFAM" id="SSF53822">
    <property type="entry name" value="Periplasmic binding protein-like I"/>
    <property type="match status" value="1"/>
</dbReference>
<protein>
    <submittedName>
        <fullName evidence="5">LacI family DNA-binding transcriptional regulator</fullName>
    </submittedName>
</protein>
<reference evidence="5 6" key="1">
    <citation type="submission" date="2020-04" db="EMBL/GenBank/DDBJ databases">
        <title>Rhodospirillaceae bacterium KN72 isolated from deep sea.</title>
        <authorList>
            <person name="Zhang D.-C."/>
        </authorList>
    </citation>
    <scope>NUCLEOTIDE SEQUENCE [LARGE SCALE GENOMIC DNA]</scope>
    <source>
        <strain evidence="5 6">KN72</strain>
    </source>
</reference>
<organism evidence="5 6">
    <name type="scientific">Pacificispira spongiicola</name>
    <dbReference type="NCBI Taxonomy" id="2729598"/>
    <lineage>
        <taxon>Bacteria</taxon>
        <taxon>Pseudomonadati</taxon>
        <taxon>Pseudomonadota</taxon>
        <taxon>Alphaproteobacteria</taxon>
        <taxon>Rhodospirillales</taxon>
        <taxon>Rhodospirillaceae</taxon>
        <taxon>Pacificispira</taxon>
    </lineage>
</organism>
<evidence type="ECO:0000313" key="6">
    <source>
        <dbReference type="Proteomes" id="UP000539372"/>
    </source>
</evidence>
<dbReference type="Pfam" id="PF00356">
    <property type="entry name" value="LacI"/>
    <property type="match status" value="1"/>
</dbReference>
<dbReference type="Proteomes" id="UP000539372">
    <property type="component" value="Unassembled WGS sequence"/>
</dbReference>
<keyword evidence="1" id="KW-0805">Transcription regulation</keyword>
<keyword evidence="3" id="KW-0804">Transcription</keyword>
<dbReference type="GO" id="GO:0000976">
    <property type="term" value="F:transcription cis-regulatory region binding"/>
    <property type="evidence" value="ECO:0007669"/>
    <property type="project" value="TreeGrafter"/>
</dbReference>
<dbReference type="Pfam" id="PF13407">
    <property type="entry name" value="Peripla_BP_4"/>
    <property type="match status" value="1"/>
</dbReference>
<sequence>MVKPTVHDIAKEAGVSLATVDRVLNARPGVREKTIAKVQAAVEKIGYVRDTNAANLARQKLYRFAFVLPEGPSQFTDTVKAGLGEVVSSQLVDRVAIKVLTVPSYDPHAVVRSLQTINAARYDGVALMVPETPQIRDAISHLKEEGLAVVTMVSDLPHSTRDYFVGVNSIAAGRTAGLLMGRFLPGGGEVLVVTNSLRSRDSLERRLGFDAVVAEGFPKLSVLPTVESFDDPARLPDVIKDVVKTRPNLVGVYSMGFGNTAVLSALRETGRLSDLTVIMHELTPAVRQALVDNEVAAVITQNVGHLVRSAIRVLRGLCDQQPIYDAQERIRIEIVLRENLPY</sequence>
<dbReference type="PRINTS" id="PR00036">
    <property type="entry name" value="HTHLACI"/>
</dbReference>
<evidence type="ECO:0000259" key="4">
    <source>
        <dbReference type="PROSITE" id="PS50932"/>
    </source>
</evidence>
<dbReference type="SUPFAM" id="SSF47413">
    <property type="entry name" value="lambda repressor-like DNA-binding domains"/>
    <property type="match status" value="1"/>
</dbReference>
<dbReference type="AlphaFoldDB" id="A0A7Y0HFQ5"/>
<dbReference type="SMART" id="SM00354">
    <property type="entry name" value="HTH_LACI"/>
    <property type="match status" value="1"/>
</dbReference>
<dbReference type="EMBL" id="JABBNT010000005">
    <property type="protein sequence ID" value="NMM46085.1"/>
    <property type="molecule type" value="Genomic_DNA"/>
</dbReference>
<dbReference type="PROSITE" id="PS00356">
    <property type="entry name" value="HTH_LACI_1"/>
    <property type="match status" value="1"/>
</dbReference>
<dbReference type="GO" id="GO:0003700">
    <property type="term" value="F:DNA-binding transcription factor activity"/>
    <property type="evidence" value="ECO:0007669"/>
    <property type="project" value="TreeGrafter"/>
</dbReference>
<keyword evidence="2 5" id="KW-0238">DNA-binding</keyword>
<gene>
    <name evidence="5" type="ORF">HH303_16445</name>
</gene>
<dbReference type="Gene3D" id="3.40.50.2300">
    <property type="match status" value="2"/>
</dbReference>